<dbReference type="RefSeq" id="WP_138663764.1">
    <property type="nucleotide sequence ID" value="NZ_VANS01000009.1"/>
</dbReference>
<protein>
    <submittedName>
        <fullName evidence="2">Uncharacterized protein</fullName>
    </submittedName>
</protein>
<organism evidence="2 3">
    <name type="scientific">Sulfitobacter sabulilitoris</name>
    <dbReference type="NCBI Taxonomy" id="2562655"/>
    <lineage>
        <taxon>Bacteria</taxon>
        <taxon>Pseudomonadati</taxon>
        <taxon>Pseudomonadota</taxon>
        <taxon>Alphaproteobacteria</taxon>
        <taxon>Rhodobacterales</taxon>
        <taxon>Roseobacteraceae</taxon>
        <taxon>Sulfitobacter</taxon>
    </lineage>
</organism>
<dbReference type="EMBL" id="VANS01000009">
    <property type="protein sequence ID" value="TMM49376.1"/>
    <property type="molecule type" value="Genomic_DNA"/>
</dbReference>
<evidence type="ECO:0000313" key="2">
    <source>
        <dbReference type="EMBL" id="TMM49376.1"/>
    </source>
</evidence>
<feature type="coiled-coil region" evidence="1">
    <location>
        <begin position="217"/>
        <end position="273"/>
    </location>
</feature>
<dbReference type="Proteomes" id="UP000309550">
    <property type="component" value="Unassembled WGS sequence"/>
</dbReference>
<accession>A0A5S3PZI6</accession>
<evidence type="ECO:0000313" key="3">
    <source>
        <dbReference type="Proteomes" id="UP000309550"/>
    </source>
</evidence>
<dbReference type="OrthoDB" id="10020597at2"/>
<proteinExistence type="predicted"/>
<keyword evidence="1" id="KW-0175">Coiled coil</keyword>
<sequence length="429" mass="46736">MHLFTAQGTDIDDIKKRVGHLAPDGPQIDAFSHAAVAQALDNDLTPVIVFQNAGNAIARAMADGVRPSEALAGWCRDVTEILQVQRKNRRRMVLVEDVYLARAPQDELQSLLDRFSLTASAPVDASPAGSDPVSFCLALNMVQTSSAARALSAELEASSLSHAAPSVTADSIDAAFRAVQETAAAAQDRDRHAASLAGVRSEVLALKEGEAGLQDRIAAAEAAAKADKEARAAAEQDVTRLEQALKRGAASDGEQARQLVEASEREAIALEERELHQAHLMQLQAEIAACMERETYLQNRLSAARQQGEEYETRLAEMKVKINQAQQAQKTSEDRRAAVLDQVSAAEARNMIQFNQIKRLNRELAQSRSRLVEADTQQRQLQEQAQVLNERVAVLETERARILSSNSWNVTKPLRAANRILGSTSGKEK</sequence>
<dbReference type="AlphaFoldDB" id="A0A5S3PZI6"/>
<evidence type="ECO:0000256" key="1">
    <source>
        <dbReference type="SAM" id="Coils"/>
    </source>
</evidence>
<gene>
    <name evidence="2" type="ORF">FDT80_18215</name>
</gene>
<comment type="caution">
    <text evidence="2">The sequence shown here is derived from an EMBL/GenBank/DDBJ whole genome shotgun (WGS) entry which is preliminary data.</text>
</comment>
<reference evidence="2 3" key="1">
    <citation type="submission" date="2019-05" db="EMBL/GenBank/DDBJ databases">
        <title>Sulfitobacter sabulilitoris sp. nov., isolated from a marine sand.</title>
        <authorList>
            <person name="Yoon J.-H."/>
        </authorList>
    </citation>
    <scope>NUCLEOTIDE SEQUENCE [LARGE SCALE GENOMIC DNA]</scope>
    <source>
        <strain evidence="2 3">HSMS-29</strain>
    </source>
</reference>
<name>A0A5S3PZI6_9RHOB</name>
<keyword evidence="3" id="KW-1185">Reference proteome</keyword>
<feature type="coiled-coil region" evidence="1">
    <location>
        <begin position="301"/>
        <end position="398"/>
    </location>
</feature>